<evidence type="ECO:0000313" key="1">
    <source>
        <dbReference type="EMBL" id="MED5016126.1"/>
    </source>
</evidence>
<accession>A0ABU6PMN3</accession>
<dbReference type="RefSeq" id="WP_328275059.1">
    <property type="nucleotide sequence ID" value="NZ_JARTLD010000004.1"/>
</dbReference>
<evidence type="ECO:0000313" key="2">
    <source>
        <dbReference type="Proteomes" id="UP001343257"/>
    </source>
</evidence>
<proteinExistence type="predicted"/>
<organism evidence="1 2">
    <name type="scientific">Paenibacillus chibensis</name>
    <dbReference type="NCBI Taxonomy" id="59846"/>
    <lineage>
        <taxon>Bacteria</taxon>
        <taxon>Bacillati</taxon>
        <taxon>Bacillota</taxon>
        <taxon>Bacilli</taxon>
        <taxon>Bacillales</taxon>
        <taxon>Paenibacillaceae</taxon>
        <taxon>Paenibacillus</taxon>
    </lineage>
</organism>
<sequence>MRRRKLRDLLFLGLIVLLLIILAYQAYRMMRPQSGHADAEQMLYEVSVFQIQVLNTSLLDAAHMNNTGELNALKLAAYSAAYTHERLVKSFGMNKLYSFPAIDGLIDLITTWQIGGNRPLSDAEKELIGKYSELFSNVVLPYQQLLSENGKVIASQNDQLEKTGKQLADLVKGR</sequence>
<keyword evidence="2" id="KW-1185">Reference proteome</keyword>
<dbReference type="EMBL" id="JARTLD010000004">
    <property type="protein sequence ID" value="MED5016126.1"/>
    <property type="molecule type" value="Genomic_DNA"/>
</dbReference>
<name>A0ABU6PMN3_9BACL</name>
<dbReference type="Proteomes" id="UP001343257">
    <property type="component" value="Unassembled WGS sequence"/>
</dbReference>
<protein>
    <submittedName>
        <fullName evidence="1">Uncharacterized protein</fullName>
    </submittedName>
</protein>
<gene>
    <name evidence="1" type="ORF">P9847_02275</name>
</gene>
<comment type="caution">
    <text evidence="1">The sequence shown here is derived from an EMBL/GenBank/DDBJ whole genome shotgun (WGS) entry which is preliminary data.</text>
</comment>
<reference evidence="1 2" key="1">
    <citation type="submission" date="2023-03" db="EMBL/GenBank/DDBJ databases">
        <title>Bacillus Genome Sequencing.</title>
        <authorList>
            <person name="Dunlap C."/>
        </authorList>
    </citation>
    <scope>NUCLEOTIDE SEQUENCE [LARGE SCALE GENOMIC DNA]</scope>
    <source>
        <strain evidence="1 2">NRS-52</strain>
    </source>
</reference>